<reference evidence="7 8" key="1">
    <citation type="submission" date="2022-10" db="EMBL/GenBank/DDBJ databases">
        <title>Comparative genomics and taxonomic characterization of three novel marine species of genus Reichenbachiella exhibiting antioxidant and polysaccharide degradation activities.</title>
        <authorList>
            <person name="Muhammad N."/>
            <person name="Lee Y.-J."/>
            <person name="Ko J."/>
            <person name="Kim S.-G."/>
        </authorList>
    </citation>
    <scope>NUCLEOTIDE SEQUENCE [LARGE SCALE GENOMIC DNA]</scope>
    <source>
        <strain evidence="7 8">ABR2-5</strain>
    </source>
</reference>
<dbReference type="PANTHER" id="PTHR42852">
    <property type="entry name" value="THIOL:DISULFIDE INTERCHANGE PROTEIN DSBE"/>
    <property type="match status" value="1"/>
</dbReference>
<evidence type="ECO:0000256" key="1">
    <source>
        <dbReference type="ARBA" id="ARBA00004196"/>
    </source>
</evidence>
<accession>A0ABT3D0C5</accession>
<evidence type="ECO:0000256" key="2">
    <source>
        <dbReference type="ARBA" id="ARBA00022748"/>
    </source>
</evidence>
<keyword evidence="4" id="KW-0676">Redox-active center</keyword>
<name>A0ABT3D0C5_9BACT</name>
<evidence type="ECO:0000259" key="6">
    <source>
        <dbReference type="PROSITE" id="PS51352"/>
    </source>
</evidence>
<keyword evidence="8" id="KW-1185">Reference proteome</keyword>
<dbReference type="PANTHER" id="PTHR42852:SF6">
    <property type="entry name" value="THIOL:DISULFIDE INTERCHANGE PROTEIN DSBE"/>
    <property type="match status" value="1"/>
</dbReference>
<protein>
    <submittedName>
        <fullName evidence="7">TlpA family protein disulfide reductase</fullName>
    </submittedName>
</protein>
<evidence type="ECO:0000256" key="4">
    <source>
        <dbReference type="ARBA" id="ARBA00023284"/>
    </source>
</evidence>
<dbReference type="RefSeq" id="WP_264140263.1">
    <property type="nucleotide sequence ID" value="NZ_JAOYOD010000001.1"/>
</dbReference>
<dbReference type="SUPFAM" id="SSF52833">
    <property type="entry name" value="Thioredoxin-like"/>
    <property type="match status" value="1"/>
</dbReference>
<sequence>MKRTVLALSFFLSLIALQLQAQNDPAPQYLMNQNFPDSVLQMTFQSVGGEEATFAQILEGVKGKKVFVDIWASWCKDCVAGMPNLKKLQAQAEGEEVAFVFLSVDREETKWKQAIEKYNLVGDHYLISTGWHSPLTDYIVLDWIPRYFVLDENGEIVLSKAVKADDKKLQEVLLP</sequence>
<dbReference type="Gene3D" id="3.40.30.10">
    <property type="entry name" value="Glutaredoxin"/>
    <property type="match status" value="1"/>
</dbReference>
<dbReference type="InterPro" id="IPR013766">
    <property type="entry name" value="Thioredoxin_domain"/>
</dbReference>
<keyword evidence="5" id="KW-0732">Signal</keyword>
<dbReference type="Pfam" id="PF08534">
    <property type="entry name" value="Redoxin"/>
    <property type="match status" value="1"/>
</dbReference>
<evidence type="ECO:0000313" key="7">
    <source>
        <dbReference type="EMBL" id="MCV9389342.1"/>
    </source>
</evidence>
<dbReference type="CDD" id="cd02966">
    <property type="entry name" value="TlpA_like_family"/>
    <property type="match status" value="1"/>
</dbReference>
<dbReference type="EMBL" id="JAOYOD010000001">
    <property type="protein sequence ID" value="MCV9389342.1"/>
    <property type="molecule type" value="Genomic_DNA"/>
</dbReference>
<evidence type="ECO:0000256" key="3">
    <source>
        <dbReference type="ARBA" id="ARBA00023157"/>
    </source>
</evidence>
<dbReference type="Proteomes" id="UP001300692">
    <property type="component" value="Unassembled WGS sequence"/>
</dbReference>
<evidence type="ECO:0000256" key="5">
    <source>
        <dbReference type="SAM" id="SignalP"/>
    </source>
</evidence>
<comment type="subcellular location">
    <subcellularLocation>
        <location evidence="1">Cell envelope</location>
    </subcellularLocation>
</comment>
<comment type="caution">
    <text evidence="7">The sequence shown here is derived from an EMBL/GenBank/DDBJ whole genome shotgun (WGS) entry which is preliminary data.</text>
</comment>
<evidence type="ECO:0000313" key="8">
    <source>
        <dbReference type="Proteomes" id="UP001300692"/>
    </source>
</evidence>
<dbReference type="InterPro" id="IPR013740">
    <property type="entry name" value="Redoxin"/>
</dbReference>
<keyword evidence="2" id="KW-0201">Cytochrome c-type biogenesis</keyword>
<dbReference type="InterPro" id="IPR036249">
    <property type="entry name" value="Thioredoxin-like_sf"/>
</dbReference>
<feature type="domain" description="Thioredoxin" evidence="6">
    <location>
        <begin position="29"/>
        <end position="175"/>
    </location>
</feature>
<feature type="signal peptide" evidence="5">
    <location>
        <begin position="1"/>
        <end position="21"/>
    </location>
</feature>
<dbReference type="PROSITE" id="PS51352">
    <property type="entry name" value="THIOREDOXIN_2"/>
    <property type="match status" value="1"/>
</dbReference>
<gene>
    <name evidence="7" type="ORF">N7U62_21935</name>
</gene>
<dbReference type="InterPro" id="IPR050553">
    <property type="entry name" value="Thioredoxin_ResA/DsbE_sf"/>
</dbReference>
<feature type="chain" id="PRO_5045681663" evidence="5">
    <location>
        <begin position="22"/>
        <end position="175"/>
    </location>
</feature>
<keyword evidence="3" id="KW-1015">Disulfide bond</keyword>
<proteinExistence type="predicted"/>
<organism evidence="7 8">
    <name type="scientific">Reichenbachiella ulvae</name>
    <dbReference type="NCBI Taxonomy" id="2980104"/>
    <lineage>
        <taxon>Bacteria</taxon>
        <taxon>Pseudomonadati</taxon>
        <taxon>Bacteroidota</taxon>
        <taxon>Cytophagia</taxon>
        <taxon>Cytophagales</taxon>
        <taxon>Reichenbachiellaceae</taxon>
        <taxon>Reichenbachiella</taxon>
    </lineage>
</organism>